<dbReference type="EMBL" id="JAAOAR010000049">
    <property type="protein sequence ID" value="KAF5605720.1"/>
    <property type="molecule type" value="Genomic_DNA"/>
</dbReference>
<comment type="caution">
    <text evidence="1">The sequence shown here is derived from an EMBL/GenBank/DDBJ whole genome shotgun (WGS) entry which is preliminary data.</text>
</comment>
<organism evidence="1 2">
    <name type="scientific">Fusarium pseudoanthophilum</name>
    <dbReference type="NCBI Taxonomy" id="48495"/>
    <lineage>
        <taxon>Eukaryota</taxon>
        <taxon>Fungi</taxon>
        <taxon>Dikarya</taxon>
        <taxon>Ascomycota</taxon>
        <taxon>Pezizomycotina</taxon>
        <taxon>Sordariomycetes</taxon>
        <taxon>Hypocreomycetidae</taxon>
        <taxon>Hypocreales</taxon>
        <taxon>Nectriaceae</taxon>
        <taxon>Fusarium</taxon>
        <taxon>Fusarium fujikuroi species complex</taxon>
    </lineage>
</organism>
<accession>A0A8H5V1W1</accession>
<dbReference type="AlphaFoldDB" id="A0A8H5V1W1"/>
<reference evidence="1 2" key="1">
    <citation type="submission" date="2020-05" db="EMBL/GenBank/DDBJ databases">
        <title>Identification and distribution of gene clusters putatively required for synthesis of sphingolipid metabolism inhibitors in phylogenetically diverse species of the filamentous fungus Fusarium.</title>
        <authorList>
            <person name="Kim H.-S."/>
            <person name="Busman M."/>
            <person name="Brown D.W."/>
            <person name="Divon H."/>
            <person name="Uhlig S."/>
            <person name="Proctor R.H."/>
        </authorList>
    </citation>
    <scope>NUCLEOTIDE SEQUENCE [LARGE SCALE GENOMIC DNA]</scope>
    <source>
        <strain evidence="1 2">NRRL 25211</strain>
    </source>
</reference>
<sequence>MSTGELLVLFRIQSTVQVFFAELPANDFTSLSMRGPFDIPDAGMYDQAGSPVYDYNRDQILWASIPGWGPKFAICRLDPHFSLVSSETIKTDIDIGGPPFIILDGKTVTVAGSGGRDVGIFRRGQDNKWGNLNFKSTQSVSVDSERATVVYKPSTNAPLKYIFAFRLGRGYLAIDMIRESSFNDLSRDDSIQWQHFQLTIRDFSLEKEAWAPIIIHDRTTRKNRLYIFTYINRKGFSYAFFPLRQDGSIDSYKQSITAEGSEHVEARFYTPSPRRLKVHESEGKLILLVETGDKDYPLICCYLKIQENGLLTRKDGAMVTLKFDMSDADKKQDANFSSIITPSSYQ</sequence>
<dbReference type="Proteomes" id="UP000544095">
    <property type="component" value="Unassembled WGS sequence"/>
</dbReference>
<protein>
    <submittedName>
        <fullName evidence="1">Uncharacterized protein</fullName>
    </submittedName>
</protein>
<name>A0A8H5V1W1_9HYPO</name>
<keyword evidence="2" id="KW-1185">Reference proteome</keyword>
<proteinExistence type="predicted"/>
<evidence type="ECO:0000313" key="2">
    <source>
        <dbReference type="Proteomes" id="UP000544095"/>
    </source>
</evidence>
<gene>
    <name evidence="1" type="ORF">FPANT_1123</name>
</gene>
<evidence type="ECO:0000313" key="1">
    <source>
        <dbReference type="EMBL" id="KAF5605720.1"/>
    </source>
</evidence>